<keyword evidence="2" id="KW-0808">Transferase</keyword>
<accession>A0ABN0E6N8</accession>
<dbReference type="PANTHER" id="PTHR10434">
    <property type="entry name" value="1-ACYL-SN-GLYCEROL-3-PHOSPHATE ACYLTRANSFERASE"/>
    <property type="match status" value="1"/>
</dbReference>
<evidence type="ECO:0000259" key="4">
    <source>
        <dbReference type="SMART" id="SM00563"/>
    </source>
</evidence>
<protein>
    <recommendedName>
        <fullName evidence="4">Phospholipid/glycerol acyltransferase domain-containing protein</fullName>
    </recommendedName>
</protein>
<gene>
    <name evidence="5" type="ORF">HMPREF9712_02888</name>
</gene>
<evidence type="ECO:0000313" key="6">
    <source>
        <dbReference type="Proteomes" id="UP000005402"/>
    </source>
</evidence>
<proteinExistence type="predicted"/>
<dbReference type="PANTHER" id="PTHR10434:SF9">
    <property type="entry name" value="PHOSPHOLIPID_GLYCEROL ACYLTRANSFERASE DOMAIN-CONTAINING PROTEIN"/>
    <property type="match status" value="1"/>
</dbReference>
<dbReference type="Pfam" id="PF01553">
    <property type="entry name" value="Acyltransferase"/>
    <property type="match status" value="1"/>
</dbReference>
<evidence type="ECO:0000256" key="3">
    <source>
        <dbReference type="ARBA" id="ARBA00023315"/>
    </source>
</evidence>
<evidence type="ECO:0000313" key="5">
    <source>
        <dbReference type="EMBL" id="EHO06683.1"/>
    </source>
</evidence>
<sequence>MPQIIIKINKMKKLLGKIMLGITGWKYAPNNFDPKKERKTVLICVPHTSNWDFYYALACFWIMGVPIRMFIKDYYTKAWFGFFFKALGCIGVDRTKRQNLVEYAVNVINTTDDIAIINTPEGTRGYSDQWKQGFYHIAKSANVPIVLGYADYKKKECGIIKLVHVEDKTFEQVLDEIGPHYNAEMAKYPENYNSKLY</sequence>
<dbReference type="EMBL" id="AGEC02000027">
    <property type="protein sequence ID" value="EHO06683.1"/>
    <property type="molecule type" value="Genomic_DNA"/>
</dbReference>
<reference evidence="5" key="1">
    <citation type="submission" date="2012-07" db="EMBL/GenBank/DDBJ databases">
        <title>The Genome Sequence of Myroides odoratimimus CCUG 10230.</title>
        <authorList>
            <consortium name="The Broad Institute Genome Sequencing Platform"/>
            <person name="Earl A."/>
            <person name="Ward D."/>
            <person name="Feldgarden M."/>
            <person name="Gevers D."/>
            <person name="Huys G."/>
            <person name="Walker B."/>
            <person name="Young S.K."/>
            <person name="Zeng Q."/>
            <person name="Gargeya S."/>
            <person name="Fitzgerald M."/>
            <person name="Haas B."/>
            <person name="Abouelleil A."/>
            <person name="Alvarado L."/>
            <person name="Arachchi H.M."/>
            <person name="Berlin A.M."/>
            <person name="Chapman S.B."/>
            <person name="Goldberg J."/>
            <person name="Griggs A."/>
            <person name="Gujja S."/>
            <person name="Hansen M."/>
            <person name="Howarth C."/>
            <person name="Imamovic A."/>
            <person name="Larimer J."/>
            <person name="McCowen C."/>
            <person name="Montmayeur A."/>
            <person name="Murphy C."/>
            <person name="Neiman D."/>
            <person name="Pearson M."/>
            <person name="Priest M."/>
            <person name="Roberts A."/>
            <person name="Saif S."/>
            <person name="Shea T."/>
            <person name="Sisk P."/>
            <person name="Sykes S."/>
            <person name="Wortman J."/>
            <person name="Nusbaum C."/>
            <person name="Birren B."/>
        </authorList>
    </citation>
    <scope>NUCLEOTIDE SEQUENCE [LARGE SCALE GENOMIC DNA]</scope>
    <source>
        <strain evidence="5">CCUG 10230</strain>
    </source>
</reference>
<name>A0ABN0E6N8_9FLAO</name>
<keyword evidence="3" id="KW-0012">Acyltransferase</keyword>
<evidence type="ECO:0000256" key="2">
    <source>
        <dbReference type="ARBA" id="ARBA00022679"/>
    </source>
</evidence>
<keyword evidence="6" id="KW-1185">Reference proteome</keyword>
<dbReference type="SMART" id="SM00563">
    <property type="entry name" value="PlsC"/>
    <property type="match status" value="1"/>
</dbReference>
<feature type="domain" description="Phospholipid/glycerol acyltransferase" evidence="4">
    <location>
        <begin position="41"/>
        <end position="150"/>
    </location>
</feature>
<comment type="pathway">
    <text evidence="1">Lipid metabolism.</text>
</comment>
<evidence type="ECO:0000256" key="1">
    <source>
        <dbReference type="ARBA" id="ARBA00005189"/>
    </source>
</evidence>
<dbReference type="InterPro" id="IPR002123">
    <property type="entry name" value="Plipid/glycerol_acylTrfase"/>
</dbReference>
<organism evidence="5 6">
    <name type="scientific">Myroides odoratimimus CCUG 10230</name>
    <dbReference type="NCBI Taxonomy" id="883150"/>
    <lineage>
        <taxon>Bacteria</taxon>
        <taxon>Pseudomonadati</taxon>
        <taxon>Bacteroidota</taxon>
        <taxon>Flavobacteriia</taxon>
        <taxon>Flavobacteriales</taxon>
        <taxon>Flavobacteriaceae</taxon>
        <taxon>Myroides</taxon>
    </lineage>
</organism>
<dbReference type="Proteomes" id="UP000005402">
    <property type="component" value="Unassembled WGS sequence"/>
</dbReference>
<dbReference type="SUPFAM" id="SSF69593">
    <property type="entry name" value="Glycerol-3-phosphate (1)-acyltransferase"/>
    <property type="match status" value="1"/>
</dbReference>
<comment type="caution">
    <text evidence="5">The sequence shown here is derived from an EMBL/GenBank/DDBJ whole genome shotgun (WGS) entry which is preliminary data.</text>
</comment>